<evidence type="ECO:0000313" key="1">
    <source>
        <dbReference type="EMBL" id="JAH86756.1"/>
    </source>
</evidence>
<name>A0A0E9W8Z7_ANGAN</name>
<dbReference type="EMBL" id="GBXM01021821">
    <property type="protein sequence ID" value="JAH86756.1"/>
    <property type="molecule type" value="Transcribed_RNA"/>
</dbReference>
<accession>A0A0E9W8Z7</accession>
<reference evidence="1" key="1">
    <citation type="submission" date="2014-11" db="EMBL/GenBank/DDBJ databases">
        <authorList>
            <person name="Amaro Gonzalez C."/>
        </authorList>
    </citation>
    <scope>NUCLEOTIDE SEQUENCE</scope>
</reference>
<sequence length="35" mass="3980">MNNSTKNILCINRASETARRLHFTWTHCDQNGCSG</sequence>
<organism evidence="1">
    <name type="scientific">Anguilla anguilla</name>
    <name type="common">European freshwater eel</name>
    <name type="synonym">Muraena anguilla</name>
    <dbReference type="NCBI Taxonomy" id="7936"/>
    <lineage>
        <taxon>Eukaryota</taxon>
        <taxon>Metazoa</taxon>
        <taxon>Chordata</taxon>
        <taxon>Craniata</taxon>
        <taxon>Vertebrata</taxon>
        <taxon>Euteleostomi</taxon>
        <taxon>Actinopterygii</taxon>
        <taxon>Neopterygii</taxon>
        <taxon>Teleostei</taxon>
        <taxon>Anguilliformes</taxon>
        <taxon>Anguillidae</taxon>
        <taxon>Anguilla</taxon>
    </lineage>
</organism>
<proteinExistence type="predicted"/>
<dbReference type="AlphaFoldDB" id="A0A0E9W8Z7"/>
<reference evidence="1" key="2">
    <citation type="journal article" date="2015" name="Fish Shellfish Immunol.">
        <title>Early steps in the European eel (Anguilla anguilla)-Vibrio vulnificus interaction in the gills: Role of the RtxA13 toxin.</title>
        <authorList>
            <person name="Callol A."/>
            <person name="Pajuelo D."/>
            <person name="Ebbesson L."/>
            <person name="Teles M."/>
            <person name="MacKenzie S."/>
            <person name="Amaro C."/>
        </authorList>
    </citation>
    <scope>NUCLEOTIDE SEQUENCE</scope>
</reference>
<protein>
    <submittedName>
        <fullName evidence="1">Uncharacterized protein</fullName>
    </submittedName>
</protein>